<name>A0A9D1ADN2_9FIRM</name>
<accession>A0A9D1ADN2</accession>
<feature type="transmembrane region" description="Helical" evidence="1">
    <location>
        <begin position="17"/>
        <end position="33"/>
    </location>
</feature>
<keyword evidence="1" id="KW-0472">Membrane</keyword>
<reference evidence="2" key="2">
    <citation type="journal article" date="2021" name="PeerJ">
        <title>Extensive microbial diversity within the chicken gut microbiome revealed by metagenomics and culture.</title>
        <authorList>
            <person name="Gilroy R."/>
            <person name="Ravi A."/>
            <person name="Getino M."/>
            <person name="Pursley I."/>
            <person name="Horton D.L."/>
            <person name="Alikhan N.F."/>
            <person name="Baker D."/>
            <person name="Gharbi K."/>
            <person name="Hall N."/>
            <person name="Watson M."/>
            <person name="Adriaenssens E.M."/>
            <person name="Foster-Nyarko E."/>
            <person name="Jarju S."/>
            <person name="Secka A."/>
            <person name="Antonio M."/>
            <person name="Oren A."/>
            <person name="Chaudhuri R.R."/>
            <person name="La Ragione R."/>
            <person name="Hildebrand F."/>
            <person name="Pallen M.J."/>
        </authorList>
    </citation>
    <scope>NUCLEOTIDE SEQUENCE</scope>
    <source>
        <strain evidence="2">ChiSjej4B22-8148</strain>
    </source>
</reference>
<gene>
    <name evidence="2" type="ORF">IAB31_10455</name>
</gene>
<comment type="caution">
    <text evidence="2">The sequence shown here is derived from an EMBL/GenBank/DDBJ whole genome shotgun (WGS) entry which is preliminary data.</text>
</comment>
<keyword evidence="1" id="KW-1133">Transmembrane helix</keyword>
<feature type="transmembrane region" description="Helical" evidence="1">
    <location>
        <begin position="39"/>
        <end position="57"/>
    </location>
</feature>
<evidence type="ECO:0000256" key="1">
    <source>
        <dbReference type="SAM" id="Phobius"/>
    </source>
</evidence>
<evidence type="ECO:0000313" key="3">
    <source>
        <dbReference type="Proteomes" id="UP000886757"/>
    </source>
</evidence>
<evidence type="ECO:0000313" key="2">
    <source>
        <dbReference type="EMBL" id="HIR14327.1"/>
    </source>
</evidence>
<dbReference type="Pfam" id="PF13346">
    <property type="entry name" value="ABC2_membrane_5"/>
    <property type="match status" value="1"/>
</dbReference>
<dbReference type="Proteomes" id="UP000886757">
    <property type="component" value="Unassembled WGS sequence"/>
</dbReference>
<protein>
    <submittedName>
        <fullName evidence="2">ABC-2 transporter permease</fullName>
    </submittedName>
</protein>
<feature type="transmembrane region" description="Helical" evidence="1">
    <location>
        <begin position="115"/>
        <end position="135"/>
    </location>
</feature>
<dbReference type="EMBL" id="DVGK01000117">
    <property type="protein sequence ID" value="HIR14327.1"/>
    <property type="molecule type" value="Genomic_DNA"/>
</dbReference>
<feature type="transmembrane region" description="Helical" evidence="1">
    <location>
        <begin position="147"/>
        <end position="166"/>
    </location>
</feature>
<dbReference type="AlphaFoldDB" id="A0A9D1ADN2"/>
<proteinExistence type="predicted"/>
<keyword evidence="1" id="KW-0812">Transmembrane</keyword>
<feature type="transmembrane region" description="Helical" evidence="1">
    <location>
        <begin position="82"/>
        <end position="103"/>
    </location>
</feature>
<reference evidence="2" key="1">
    <citation type="submission" date="2020-10" db="EMBL/GenBank/DDBJ databases">
        <authorList>
            <person name="Gilroy R."/>
        </authorList>
    </citation>
    <scope>NUCLEOTIDE SEQUENCE</scope>
    <source>
        <strain evidence="2">ChiSjej4B22-8148</strain>
    </source>
</reference>
<dbReference type="InterPro" id="IPR025699">
    <property type="entry name" value="ABC2_memb-like"/>
</dbReference>
<feature type="transmembrane region" description="Helical" evidence="1">
    <location>
        <begin position="186"/>
        <end position="209"/>
    </location>
</feature>
<organism evidence="2 3">
    <name type="scientific">Candidatus Choladousia intestinavium</name>
    <dbReference type="NCBI Taxonomy" id="2840727"/>
    <lineage>
        <taxon>Bacteria</taxon>
        <taxon>Bacillati</taxon>
        <taxon>Bacillota</taxon>
        <taxon>Clostridia</taxon>
        <taxon>Lachnospirales</taxon>
        <taxon>Lachnospiraceae</taxon>
        <taxon>Lachnospiraceae incertae sedis</taxon>
        <taxon>Candidatus Choladousia</taxon>
    </lineage>
</organism>
<sequence>MKGLLIKDIKLMLKQKNFFLMLIVIAVLMAYAVENASYIIGYLSVVGSLFTLSSISYDEFDNGNAFLFSLPITRKAYVVEKYGFGLILGGGFWLLASVLTILAEFWKRQAVSAETLSASVGTLFAVFLILAVLIPIQLKFGGERGRIALLIVVGISVVLGVAGAEISRMLSFSLSSLVDRALSLNAGIFTGSIAAVSLLLLLLSCRLSIGIVRKKEF</sequence>